<keyword evidence="1" id="KW-0677">Repeat</keyword>
<reference evidence="4" key="1">
    <citation type="submission" date="2021-01" db="EMBL/GenBank/DDBJ databases">
        <authorList>
            <person name="Corre E."/>
            <person name="Pelletier E."/>
            <person name="Niang G."/>
            <person name="Scheremetjew M."/>
            <person name="Finn R."/>
            <person name="Kale V."/>
            <person name="Holt S."/>
            <person name="Cochrane G."/>
            <person name="Meng A."/>
            <person name="Brown T."/>
            <person name="Cohen L."/>
        </authorList>
    </citation>
    <scope>NUCLEOTIDE SEQUENCE</scope>
    <source>
        <strain evidence="4">10249 10 AB</strain>
    </source>
</reference>
<feature type="compositionally biased region" description="Basic and acidic residues" evidence="3">
    <location>
        <begin position="274"/>
        <end position="289"/>
    </location>
</feature>
<feature type="compositionally biased region" description="Low complexity" evidence="3">
    <location>
        <begin position="256"/>
        <end position="270"/>
    </location>
</feature>
<name>A0A7S4AGC7_9STRA</name>
<feature type="compositionally biased region" description="Low complexity" evidence="3">
    <location>
        <begin position="157"/>
        <end position="166"/>
    </location>
</feature>
<feature type="compositionally biased region" description="Low complexity" evidence="3">
    <location>
        <begin position="21"/>
        <end position="30"/>
    </location>
</feature>
<dbReference type="PANTHER" id="PTHR22904:SF523">
    <property type="entry name" value="STRESS-INDUCED-PHOSPHOPROTEIN 1"/>
    <property type="match status" value="1"/>
</dbReference>
<feature type="region of interest" description="Disordered" evidence="3">
    <location>
        <begin position="201"/>
        <end position="308"/>
    </location>
</feature>
<evidence type="ECO:0000256" key="2">
    <source>
        <dbReference type="ARBA" id="ARBA00022803"/>
    </source>
</evidence>
<keyword evidence="2" id="KW-0802">TPR repeat</keyword>
<evidence type="ECO:0000256" key="1">
    <source>
        <dbReference type="ARBA" id="ARBA00022737"/>
    </source>
</evidence>
<feature type="compositionally biased region" description="Acidic residues" evidence="3">
    <location>
        <begin position="9"/>
        <end position="20"/>
    </location>
</feature>
<accession>A0A7S4AGC7</accession>
<protein>
    <submittedName>
        <fullName evidence="4">Uncharacterized protein</fullName>
    </submittedName>
</protein>
<evidence type="ECO:0000313" key="4">
    <source>
        <dbReference type="EMBL" id="CAE0714819.1"/>
    </source>
</evidence>
<organism evidence="4">
    <name type="scientific">Pseudo-nitzschia australis</name>
    <dbReference type="NCBI Taxonomy" id="44445"/>
    <lineage>
        <taxon>Eukaryota</taxon>
        <taxon>Sar</taxon>
        <taxon>Stramenopiles</taxon>
        <taxon>Ochrophyta</taxon>
        <taxon>Bacillariophyta</taxon>
        <taxon>Bacillariophyceae</taxon>
        <taxon>Bacillariophycidae</taxon>
        <taxon>Bacillariales</taxon>
        <taxon>Bacillariaceae</taxon>
        <taxon>Pseudo-nitzschia</taxon>
    </lineage>
</organism>
<dbReference type="PANTHER" id="PTHR22904">
    <property type="entry name" value="TPR REPEAT CONTAINING PROTEIN"/>
    <property type="match status" value="1"/>
</dbReference>
<feature type="compositionally biased region" description="Low complexity" evidence="3">
    <location>
        <begin position="209"/>
        <end position="219"/>
    </location>
</feature>
<dbReference type="Gene3D" id="1.25.40.10">
    <property type="entry name" value="Tetratricopeptide repeat domain"/>
    <property type="match status" value="1"/>
</dbReference>
<dbReference type="AlphaFoldDB" id="A0A7S4AGC7"/>
<dbReference type="GO" id="GO:0051879">
    <property type="term" value="F:Hsp90 protein binding"/>
    <property type="evidence" value="ECO:0007669"/>
    <property type="project" value="TreeGrafter"/>
</dbReference>
<feature type="region of interest" description="Disordered" evidence="3">
    <location>
        <begin position="1"/>
        <end position="37"/>
    </location>
</feature>
<proteinExistence type="predicted"/>
<feature type="region of interest" description="Disordered" evidence="3">
    <location>
        <begin position="141"/>
        <end position="174"/>
    </location>
</feature>
<gene>
    <name evidence="4" type="ORF">PAUS00366_LOCUS7571</name>
</gene>
<dbReference type="EMBL" id="HBIX01009997">
    <property type="protein sequence ID" value="CAE0714819.1"/>
    <property type="molecule type" value="Transcribed_RNA"/>
</dbReference>
<evidence type="ECO:0000256" key="3">
    <source>
        <dbReference type="SAM" id="MobiDB-lite"/>
    </source>
</evidence>
<dbReference type="InterPro" id="IPR011990">
    <property type="entry name" value="TPR-like_helical_dom_sf"/>
</dbReference>
<dbReference type="SUPFAM" id="SSF48452">
    <property type="entry name" value="TPR-like"/>
    <property type="match status" value="1"/>
</dbReference>
<sequence>MAVTTIHDDGDDDSENDNDNENSGGDSNNSRTTPTSWIGWKERGRQAYIRGDYDVALQAYTQALHHRHHQHYSPSSSSSSSNLDQQILLSNMVACRLKLGGSAQAEAAVENAKRCIALNDQWAKGYVRLASAYIALGQQSGAAPHNPVAANSDEMRTQSQTQHQQQGARTSHSNDACNALQRALQLDPGNPAARDMLIRELRSRDHGRQSISSRSNINNGDDRERSNSGAPRPSAPPQHMDTDSNMNTDADDRDNNNNNNNNSTSNNTRQHNQHRQEHQEYRAPPRDRSSSNNGNNMDHEDVDIDDTNSRTWKERMQFQIQRGKFWYSGQSEDVQSVLKVALAIVVSEPSRVESNAACLHKQQHYDITKLPTKTASDLWYRI</sequence>